<accession>A0A1D7U2H3</accession>
<dbReference type="EMBL" id="CP017147">
    <property type="protein sequence ID" value="AOO81564.1"/>
    <property type="molecule type" value="Genomic_DNA"/>
</dbReference>
<organism evidence="1 2">
    <name type="scientific">Bosea vaviloviae</name>
    <dbReference type="NCBI Taxonomy" id="1526658"/>
    <lineage>
        <taxon>Bacteria</taxon>
        <taxon>Pseudomonadati</taxon>
        <taxon>Pseudomonadota</taxon>
        <taxon>Alphaproteobacteria</taxon>
        <taxon>Hyphomicrobiales</taxon>
        <taxon>Boseaceae</taxon>
        <taxon>Bosea</taxon>
    </lineage>
</organism>
<dbReference type="Proteomes" id="UP000094969">
    <property type="component" value="Chromosome"/>
</dbReference>
<gene>
    <name evidence="1" type="ORF">BHK69_14855</name>
</gene>
<dbReference type="AlphaFoldDB" id="A0A1D7U2H3"/>
<sequence>MGGMISAARFLANRLGAPDPRIRAEAAKSIARAIKEGDSVVKSAFLDWIASRELESEAASSLAIILAFDLGAYFTPAEVDAVNGAPSILSQILMGQVFPGQDLRGRRLGYAPLDAKPDDDLATYFNSKDRQFIAPIFTTNLRGLGRGGEMLLDRWRTEWCWLQATRREPFSDLPRVLWGNAPLSNYVDFQARQTEMFLSAYLRALAFGAEQLGLPVGRAKDLALDGLALNAGLGVVEPLARPSWSVGVSIALLKGDGAICAQALWAAAQASAPEGHVAISLRTIDHNELGYSDITIFRTLHADDKQPKTGPCEQEFSPSGILVRGVVGGLTGTPDSITRLGKEPVMALSTCLHPTHYGRLHMDFFPNGIQLAHPDLLGAGIIIADQDGIHFVDQDVRLSTWRYWNADWQPTRDRHLRRLGGLITTVNEARLSAYLTHRGAPTGLYCEIAQGVRGATYEDLTRNVEHLWL</sequence>
<keyword evidence="2" id="KW-1185">Reference proteome</keyword>
<evidence type="ECO:0000313" key="1">
    <source>
        <dbReference type="EMBL" id="AOO81564.1"/>
    </source>
</evidence>
<proteinExistence type="predicted"/>
<dbReference type="KEGG" id="bvv:BHK69_14855"/>
<reference evidence="1 2" key="1">
    <citation type="journal article" date="2015" name="Antonie Van Leeuwenhoek">
        <title>Bosea vaviloviae sp. nov., a new species of slow-growing rhizobia isolated from nodules of the relict species Vavilovia formosa (Stev.) Fed.</title>
        <authorList>
            <person name="Safronova V.I."/>
            <person name="Kuznetsova I.G."/>
            <person name="Sazanova A.L."/>
            <person name="Kimeklis A.K."/>
            <person name="Belimov A.A."/>
            <person name="Andronov E.E."/>
            <person name="Pinaev A.G."/>
            <person name="Chizhevskaya E.P."/>
            <person name="Pukhaev A.R."/>
            <person name="Popov K.P."/>
            <person name="Willems A."/>
            <person name="Tikhonovich I.A."/>
        </authorList>
    </citation>
    <scope>NUCLEOTIDE SEQUENCE [LARGE SCALE GENOMIC DNA]</scope>
    <source>
        <strain evidence="1 2">Vaf18</strain>
    </source>
</reference>
<name>A0A1D7U2H3_9HYPH</name>
<evidence type="ECO:0000313" key="2">
    <source>
        <dbReference type="Proteomes" id="UP000094969"/>
    </source>
</evidence>
<protein>
    <submittedName>
        <fullName evidence="1">Uncharacterized protein</fullName>
    </submittedName>
</protein>